<feature type="domain" description="HTH luxR-type" evidence="1">
    <location>
        <begin position="299"/>
        <end position="356"/>
    </location>
</feature>
<proteinExistence type="predicted"/>
<dbReference type="RefSeq" id="WP_194115819.1">
    <property type="nucleotide sequence ID" value="NZ_JADFUA010000004.1"/>
</dbReference>
<dbReference type="GO" id="GO:0003677">
    <property type="term" value="F:DNA binding"/>
    <property type="evidence" value="ECO:0007669"/>
    <property type="project" value="InterPro"/>
</dbReference>
<comment type="caution">
    <text evidence="2">The sequence shown here is derived from an EMBL/GenBank/DDBJ whole genome shotgun (WGS) entry which is preliminary data.</text>
</comment>
<organism evidence="2 3">
    <name type="scientific">Chitinilyticum piscinae</name>
    <dbReference type="NCBI Taxonomy" id="2866724"/>
    <lineage>
        <taxon>Bacteria</taxon>
        <taxon>Pseudomonadati</taxon>
        <taxon>Pseudomonadota</taxon>
        <taxon>Betaproteobacteria</taxon>
        <taxon>Neisseriales</taxon>
        <taxon>Chitinibacteraceae</taxon>
        <taxon>Chitinilyticum</taxon>
    </lineage>
</organism>
<dbReference type="GO" id="GO:0006355">
    <property type="term" value="P:regulation of DNA-templated transcription"/>
    <property type="evidence" value="ECO:0007669"/>
    <property type="project" value="InterPro"/>
</dbReference>
<name>A0A8J7FML0_9NEIS</name>
<dbReference type="InterPro" id="IPR000792">
    <property type="entry name" value="Tscrpt_reg_LuxR_C"/>
</dbReference>
<evidence type="ECO:0000313" key="2">
    <source>
        <dbReference type="EMBL" id="MBE9609286.1"/>
    </source>
</evidence>
<gene>
    <name evidence="2" type="ORF">INR99_07985</name>
</gene>
<reference evidence="2 3" key="1">
    <citation type="submission" date="2020-10" db="EMBL/GenBank/DDBJ databases">
        <title>The genome sequence of Chitinilyticum litopenaei 4Y14.</title>
        <authorList>
            <person name="Liu Y."/>
        </authorList>
    </citation>
    <scope>NUCLEOTIDE SEQUENCE [LARGE SCALE GENOMIC DNA]</scope>
    <source>
        <strain evidence="2 3">4Y14</strain>
    </source>
</reference>
<evidence type="ECO:0000259" key="1">
    <source>
        <dbReference type="SMART" id="SM00421"/>
    </source>
</evidence>
<sequence length="362" mass="40383">MDQLHRTIHAIYGLALDHNGIPSVLSQIDQLVGLAGSHLMGMNRLNQQVVYNGCTIDRPKLVEDYQSYFHAIDPRRSYTARQSAGQLLFCADVFDNNFVRHDAFYQEFLSANDLLRVAGGCIYRDAQTEFYLAHNTDGRKAEFSAQQRQMIGLIFPHFMQSMTLCLKTAQLQQALHAGEYGCSAHQQAAFFINAESRLIYENTEAKRLIDAGHSLILRNGRLDSKGKPGMLAGKITAAQQLGRPQYLKLAVEPALYITIIPLHNAHTLTWLAGHSPSLIVLANHALMDGRNDNQRLQNWFSLTDSEVKLAKMLLAGHAPQTIAELNGVAISTIRTQIRSLLGKTGMQSLQDLLRLLARLPQL</sequence>
<protein>
    <submittedName>
        <fullName evidence="2">Helix-turn-helix transcriptional regulator</fullName>
    </submittedName>
</protein>
<dbReference type="AlphaFoldDB" id="A0A8J7FML0"/>
<dbReference type="InterPro" id="IPR036388">
    <property type="entry name" value="WH-like_DNA-bd_sf"/>
</dbReference>
<dbReference type="SMART" id="SM00421">
    <property type="entry name" value="HTH_LUXR"/>
    <property type="match status" value="1"/>
</dbReference>
<evidence type="ECO:0000313" key="3">
    <source>
        <dbReference type="Proteomes" id="UP000604481"/>
    </source>
</evidence>
<dbReference type="SUPFAM" id="SSF46894">
    <property type="entry name" value="C-terminal effector domain of the bipartite response regulators"/>
    <property type="match status" value="1"/>
</dbReference>
<dbReference type="Proteomes" id="UP000604481">
    <property type="component" value="Unassembled WGS sequence"/>
</dbReference>
<dbReference type="Gene3D" id="1.10.10.10">
    <property type="entry name" value="Winged helix-like DNA-binding domain superfamily/Winged helix DNA-binding domain"/>
    <property type="match status" value="1"/>
</dbReference>
<accession>A0A8J7FML0</accession>
<dbReference type="InterPro" id="IPR016032">
    <property type="entry name" value="Sig_transdc_resp-reg_C-effctor"/>
</dbReference>
<keyword evidence="3" id="KW-1185">Reference proteome</keyword>
<dbReference type="EMBL" id="JADFUA010000004">
    <property type="protein sequence ID" value="MBE9609286.1"/>
    <property type="molecule type" value="Genomic_DNA"/>
</dbReference>